<feature type="modified residue" description="4-aspartylphosphate" evidence="2">
    <location>
        <position position="51"/>
    </location>
</feature>
<dbReference type="Gene3D" id="3.40.50.2300">
    <property type="match status" value="1"/>
</dbReference>
<evidence type="ECO:0000259" key="4">
    <source>
        <dbReference type="PROSITE" id="PS50110"/>
    </source>
</evidence>
<evidence type="ECO:0000256" key="2">
    <source>
        <dbReference type="PROSITE-ProRule" id="PRU00169"/>
    </source>
</evidence>
<dbReference type="Gene3D" id="1.10.10.10">
    <property type="entry name" value="Winged helix-like DNA-binding domain superfamily/Winged helix DNA-binding domain"/>
    <property type="match status" value="1"/>
</dbReference>
<dbReference type="SUPFAM" id="SSF52172">
    <property type="entry name" value="CheY-like"/>
    <property type="match status" value="1"/>
</dbReference>
<dbReference type="InterPro" id="IPR011006">
    <property type="entry name" value="CheY-like_superfamily"/>
</dbReference>
<sequence length="238" mass="25636">MRVLVVEDETQLADAVVRGLRREGMAVDVAYDGDEGFGKATTTRYDVVVLDRDLPGKSGDEICRSLTDEGVLTRVIMLTASGSIEDKVEGLALGADDYLAKPFAFAELVARVRALGRRATPAAPPVLQAGDLVLDPSKRTVTRSGRNVDLTRKEFGVLETLLSAAGVVVSSEELLDRVWDEHADPFTTTVRVTMMTLRRKLGEPPVIETVVGSGYRVDPTLVTAAAEDDESEGSSTEQ</sequence>
<protein>
    <submittedName>
        <fullName evidence="6">Response regulator transcription factor</fullName>
    </submittedName>
</protein>
<proteinExistence type="predicted"/>
<evidence type="ECO:0000313" key="7">
    <source>
        <dbReference type="Proteomes" id="UP001183176"/>
    </source>
</evidence>
<keyword evidence="7" id="KW-1185">Reference proteome</keyword>
<dbReference type="Pfam" id="PF00486">
    <property type="entry name" value="Trans_reg_C"/>
    <property type="match status" value="1"/>
</dbReference>
<reference evidence="7" key="1">
    <citation type="submission" date="2023-07" db="EMBL/GenBank/DDBJ databases">
        <title>30 novel species of actinomycetes from the DSMZ collection.</title>
        <authorList>
            <person name="Nouioui I."/>
        </authorList>
    </citation>
    <scope>NUCLEOTIDE SEQUENCE [LARGE SCALE GENOMIC DNA]</scope>
    <source>
        <strain evidence="7">DSM 44399</strain>
    </source>
</reference>
<dbReference type="InterPro" id="IPR001789">
    <property type="entry name" value="Sig_transdc_resp-reg_receiver"/>
</dbReference>
<dbReference type="InterPro" id="IPR036388">
    <property type="entry name" value="WH-like_DNA-bd_sf"/>
</dbReference>
<dbReference type="InterPro" id="IPR001867">
    <property type="entry name" value="OmpR/PhoB-type_DNA-bd"/>
</dbReference>
<evidence type="ECO:0000256" key="1">
    <source>
        <dbReference type="ARBA" id="ARBA00023125"/>
    </source>
</evidence>
<feature type="DNA-binding region" description="OmpR/PhoB-type" evidence="3">
    <location>
        <begin position="124"/>
        <end position="219"/>
    </location>
</feature>
<comment type="caution">
    <text evidence="6">The sequence shown here is derived from an EMBL/GenBank/DDBJ whole genome shotgun (WGS) entry which is preliminary data.</text>
</comment>
<accession>A0ABU2J817</accession>
<dbReference type="EMBL" id="JAVREH010000004">
    <property type="protein sequence ID" value="MDT0260769.1"/>
    <property type="molecule type" value="Genomic_DNA"/>
</dbReference>
<name>A0ABU2J817_9ACTN</name>
<feature type="domain" description="Response regulatory" evidence="4">
    <location>
        <begin position="2"/>
        <end position="116"/>
    </location>
</feature>
<feature type="domain" description="OmpR/PhoB-type" evidence="5">
    <location>
        <begin position="124"/>
        <end position="219"/>
    </location>
</feature>
<keyword evidence="2" id="KW-0597">Phosphoprotein</keyword>
<dbReference type="RefSeq" id="WP_311421921.1">
    <property type="nucleotide sequence ID" value="NZ_JAVREH010000004.1"/>
</dbReference>
<evidence type="ECO:0000259" key="5">
    <source>
        <dbReference type="PROSITE" id="PS51755"/>
    </source>
</evidence>
<dbReference type="Gene3D" id="6.10.250.690">
    <property type="match status" value="1"/>
</dbReference>
<evidence type="ECO:0000256" key="3">
    <source>
        <dbReference type="PROSITE-ProRule" id="PRU01091"/>
    </source>
</evidence>
<dbReference type="PANTHER" id="PTHR48111:SF36">
    <property type="entry name" value="TRANSCRIPTIONAL REGULATORY PROTEIN CUTR"/>
    <property type="match status" value="1"/>
</dbReference>
<dbReference type="Pfam" id="PF00072">
    <property type="entry name" value="Response_reg"/>
    <property type="match status" value="1"/>
</dbReference>
<dbReference type="SMART" id="SM00862">
    <property type="entry name" value="Trans_reg_C"/>
    <property type="match status" value="1"/>
</dbReference>
<dbReference type="InterPro" id="IPR039420">
    <property type="entry name" value="WalR-like"/>
</dbReference>
<organism evidence="6 7">
    <name type="scientific">Jatrophihabitans lederbergiae</name>
    <dbReference type="NCBI Taxonomy" id="3075547"/>
    <lineage>
        <taxon>Bacteria</taxon>
        <taxon>Bacillati</taxon>
        <taxon>Actinomycetota</taxon>
        <taxon>Actinomycetes</taxon>
        <taxon>Jatrophihabitantales</taxon>
        <taxon>Jatrophihabitantaceae</taxon>
        <taxon>Jatrophihabitans</taxon>
    </lineage>
</organism>
<dbReference type="CDD" id="cd00383">
    <property type="entry name" value="trans_reg_C"/>
    <property type="match status" value="1"/>
</dbReference>
<keyword evidence="1 3" id="KW-0238">DNA-binding</keyword>
<gene>
    <name evidence="6" type="ORF">RM423_05105</name>
</gene>
<dbReference type="PANTHER" id="PTHR48111">
    <property type="entry name" value="REGULATOR OF RPOS"/>
    <property type="match status" value="1"/>
</dbReference>
<dbReference type="PROSITE" id="PS51755">
    <property type="entry name" value="OMPR_PHOB"/>
    <property type="match status" value="1"/>
</dbReference>
<evidence type="ECO:0000313" key="6">
    <source>
        <dbReference type="EMBL" id="MDT0260769.1"/>
    </source>
</evidence>
<dbReference type="Proteomes" id="UP001183176">
    <property type="component" value="Unassembled WGS sequence"/>
</dbReference>
<dbReference type="PROSITE" id="PS50110">
    <property type="entry name" value="RESPONSE_REGULATORY"/>
    <property type="match status" value="1"/>
</dbReference>
<dbReference type="SMART" id="SM00448">
    <property type="entry name" value="REC"/>
    <property type="match status" value="1"/>
</dbReference>